<dbReference type="eggNOG" id="COG1515">
    <property type="taxonomic scope" value="Bacteria"/>
</dbReference>
<keyword evidence="5 6" id="KW-0378">Hydrolase</keyword>
<dbReference type="EC" id="3.1.21.7" evidence="6"/>
<evidence type="ECO:0000256" key="2">
    <source>
        <dbReference type="ARBA" id="ARBA00022490"/>
    </source>
</evidence>
<proteinExistence type="inferred from homology"/>
<dbReference type="GO" id="GO:0016891">
    <property type="term" value="F:RNA endonuclease activity producing 5'-phosphomonoesters, hydrolytic mechanism"/>
    <property type="evidence" value="ECO:0007669"/>
    <property type="project" value="TreeGrafter"/>
</dbReference>
<evidence type="ECO:0000256" key="3">
    <source>
        <dbReference type="ARBA" id="ARBA00022722"/>
    </source>
</evidence>
<dbReference type="Pfam" id="PF04493">
    <property type="entry name" value="Endonuclease_5"/>
    <property type="match status" value="1"/>
</dbReference>
<dbReference type="GO" id="GO:0043737">
    <property type="term" value="F:deoxyribonuclease V activity"/>
    <property type="evidence" value="ECO:0007669"/>
    <property type="project" value="UniProtKB-UniRule"/>
</dbReference>
<name>D3PCK8_DEFDS</name>
<dbReference type="PANTHER" id="PTHR28511:SF1">
    <property type="entry name" value="ENDONUCLEASE V"/>
    <property type="match status" value="1"/>
</dbReference>
<dbReference type="OrthoDB" id="9790916at2"/>
<comment type="catalytic activity">
    <reaction evidence="6">
        <text>Endonucleolytic cleavage at apurinic or apyrimidinic sites to products with a 5'-phosphate.</text>
        <dbReference type="EC" id="3.1.21.7"/>
    </reaction>
</comment>
<evidence type="ECO:0000256" key="1">
    <source>
        <dbReference type="ARBA" id="ARBA00004496"/>
    </source>
</evidence>
<keyword evidence="6" id="KW-0479">Metal-binding</keyword>
<dbReference type="PANTHER" id="PTHR28511">
    <property type="entry name" value="ENDONUCLEASE V"/>
    <property type="match status" value="1"/>
</dbReference>
<dbReference type="KEGG" id="ddf:DEFDS_0855"/>
<keyword evidence="3 6" id="KW-0540">Nuclease</keyword>
<evidence type="ECO:0000256" key="5">
    <source>
        <dbReference type="ARBA" id="ARBA00022801"/>
    </source>
</evidence>
<comment type="similarity">
    <text evidence="6">Belongs to the endonuclease V family.</text>
</comment>
<evidence type="ECO:0000256" key="4">
    <source>
        <dbReference type="ARBA" id="ARBA00022759"/>
    </source>
</evidence>
<keyword evidence="4 6" id="KW-0255">Endonuclease</keyword>
<keyword evidence="6" id="KW-0460">Magnesium</keyword>
<evidence type="ECO:0000256" key="6">
    <source>
        <dbReference type="HAMAP-Rule" id="MF_00801"/>
    </source>
</evidence>
<dbReference type="EMBL" id="AP011529">
    <property type="protein sequence ID" value="BAI80331.1"/>
    <property type="molecule type" value="Genomic_DNA"/>
</dbReference>
<dbReference type="AlphaFoldDB" id="D3PCK8"/>
<sequence>MYSHLIKLQKKLAKKVKITPFNKDINLIAGIDVSFSIKHSLCFCSIVILNKNLEIVEISNAHRKINLPYIPGLLSFRELPAIFLAYKKLKSHPDIFILDSQGIAHPRKLGLASHFGVVFNVPTIGCAKSKLVGKYKEPGHNKGDYTKLYHKNELVGYVLRSRTNVKPIFISPGHLVDFESVLKIVLSTTCKYRIPEPTRQAHISAEKYKNFVINKL</sequence>
<dbReference type="GO" id="GO:0005737">
    <property type="term" value="C:cytoplasm"/>
    <property type="evidence" value="ECO:0007669"/>
    <property type="project" value="UniProtKB-SubCell"/>
</dbReference>
<dbReference type="RefSeq" id="WP_013007579.1">
    <property type="nucleotide sequence ID" value="NC_013939.1"/>
</dbReference>
<evidence type="ECO:0000313" key="8">
    <source>
        <dbReference type="Proteomes" id="UP000001520"/>
    </source>
</evidence>
<keyword evidence="6" id="KW-0234">DNA repair</keyword>
<feature type="binding site" evidence="6">
    <location>
        <position position="99"/>
    </location>
    <ligand>
        <name>Mg(2+)</name>
        <dbReference type="ChEBI" id="CHEBI:18420"/>
    </ligand>
</feature>
<dbReference type="GO" id="GO:0000287">
    <property type="term" value="F:magnesium ion binding"/>
    <property type="evidence" value="ECO:0007669"/>
    <property type="project" value="UniProtKB-UniRule"/>
</dbReference>
<feature type="binding site" evidence="6">
    <location>
        <position position="32"/>
    </location>
    <ligand>
        <name>Mg(2+)</name>
        <dbReference type="ChEBI" id="CHEBI:18420"/>
    </ligand>
</feature>
<protein>
    <recommendedName>
        <fullName evidence="6">Endonuclease V</fullName>
        <ecNumber evidence="6">3.1.21.7</ecNumber>
    </recommendedName>
    <alternativeName>
        <fullName evidence="6">Deoxyinosine 3'endonuclease</fullName>
    </alternativeName>
    <alternativeName>
        <fullName evidence="6">Deoxyribonuclease V</fullName>
        <shortName evidence="6">DNase V</shortName>
    </alternativeName>
</protein>
<reference evidence="7 8" key="1">
    <citation type="journal article" date="2010" name="DNA Res.">
        <title>Bacterial lifestyle in a deep-sea hydrothermal vent chimney revealed by the genome sequence of the thermophilic bacterium Deferribacter desulfuricans SSM1.</title>
        <authorList>
            <person name="Takaki Y."/>
            <person name="Shimamura S."/>
            <person name="Nakagawa S."/>
            <person name="Fukuhara Y."/>
            <person name="Horikawa H."/>
            <person name="Ankai A."/>
            <person name="Harada T."/>
            <person name="Hosoyama A."/>
            <person name="Oguchi A."/>
            <person name="Fukui S."/>
            <person name="Fujita N."/>
            <person name="Takami H."/>
            <person name="Takai K."/>
        </authorList>
    </citation>
    <scope>NUCLEOTIDE SEQUENCE [LARGE SCALE GENOMIC DNA]</scope>
    <source>
        <strain evidence="8">DSM 14783 / JCM 11476 / NBRC 101012 / SSM1</strain>
    </source>
</reference>
<dbReference type="InterPro" id="IPR007581">
    <property type="entry name" value="Endonuclease-V"/>
</dbReference>
<dbReference type="GO" id="GO:0003727">
    <property type="term" value="F:single-stranded RNA binding"/>
    <property type="evidence" value="ECO:0007669"/>
    <property type="project" value="TreeGrafter"/>
</dbReference>
<organism evidence="7 8">
    <name type="scientific">Deferribacter desulfuricans (strain DSM 14783 / JCM 11476 / NBRC 101012 / SSM1)</name>
    <dbReference type="NCBI Taxonomy" id="639282"/>
    <lineage>
        <taxon>Bacteria</taxon>
        <taxon>Pseudomonadati</taxon>
        <taxon>Deferribacterota</taxon>
        <taxon>Deferribacteres</taxon>
        <taxon>Deferribacterales</taxon>
        <taxon>Deferribacteraceae</taxon>
        <taxon>Deferribacter</taxon>
    </lineage>
</organism>
<dbReference type="CDD" id="cd06559">
    <property type="entry name" value="Endonuclease_V"/>
    <property type="match status" value="1"/>
</dbReference>
<evidence type="ECO:0000313" key="7">
    <source>
        <dbReference type="EMBL" id="BAI80331.1"/>
    </source>
</evidence>
<gene>
    <name evidence="6 7" type="primary">nfi</name>
    <name evidence="7" type="ordered locus">DEFDS_0855</name>
</gene>
<dbReference type="Proteomes" id="UP000001520">
    <property type="component" value="Chromosome"/>
</dbReference>
<dbReference type="HOGENOM" id="CLU_047631_1_1_0"/>
<dbReference type="NCBIfam" id="NF008629">
    <property type="entry name" value="PRK11617.1"/>
    <property type="match status" value="1"/>
</dbReference>
<dbReference type="Gene3D" id="3.30.2170.10">
    <property type="entry name" value="archaeoglobus fulgidus dsm 4304 superfamily"/>
    <property type="match status" value="1"/>
</dbReference>
<accession>D3PCK8</accession>
<dbReference type="HAMAP" id="MF_00801">
    <property type="entry name" value="Endonuclease_5"/>
    <property type="match status" value="1"/>
</dbReference>
<dbReference type="STRING" id="639282.DEFDS_0855"/>
<comment type="function">
    <text evidence="6">DNA repair enzyme involved in the repair of deaminated bases. Selectively cleaves double-stranded DNA at the second phosphodiester bond 3' to a deoxyinosine leaving behind the intact lesion on the nicked DNA.</text>
</comment>
<keyword evidence="8" id="KW-1185">Reference proteome</keyword>
<keyword evidence="2 6" id="KW-0963">Cytoplasm</keyword>
<feature type="site" description="Interaction with target DNA" evidence="6">
    <location>
        <position position="69"/>
    </location>
</feature>
<keyword evidence="6" id="KW-0227">DNA damage</keyword>
<comment type="cofactor">
    <cofactor evidence="6">
        <name>Mg(2+)</name>
        <dbReference type="ChEBI" id="CHEBI:18420"/>
    </cofactor>
</comment>
<dbReference type="GO" id="GO:0006281">
    <property type="term" value="P:DNA repair"/>
    <property type="evidence" value="ECO:0007669"/>
    <property type="project" value="UniProtKB-UniRule"/>
</dbReference>
<comment type="subcellular location">
    <subcellularLocation>
        <location evidence="1 6">Cytoplasm</location>
    </subcellularLocation>
</comment>